<dbReference type="PANTHER" id="PTHR34698">
    <property type="entry name" value="5-OXOPROLINASE SUBUNIT B"/>
    <property type="match status" value="1"/>
</dbReference>
<keyword evidence="1" id="KW-0547">Nucleotide-binding</keyword>
<proteinExistence type="predicted"/>
<dbReference type="Gene3D" id="3.30.1360.40">
    <property type="match status" value="1"/>
</dbReference>
<organism evidence="5 6">
    <name type="scientific">Gordonia jacobaea</name>
    <dbReference type="NCBI Taxonomy" id="122202"/>
    <lineage>
        <taxon>Bacteria</taxon>
        <taxon>Bacillati</taxon>
        <taxon>Actinomycetota</taxon>
        <taxon>Actinomycetes</taxon>
        <taxon>Mycobacteriales</taxon>
        <taxon>Gordoniaceae</taxon>
        <taxon>Gordonia</taxon>
    </lineage>
</organism>
<dbReference type="Gene3D" id="2.40.100.10">
    <property type="entry name" value="Cyclophilin-like"/>
    <property type="match status" value="1"/>
</dbReference>
<dbReference type="InterPro" id="IPR003833">
    <property type="entry name" value="CT_C_D"/>
</dbReference>
<keyword evidence="6" id="KW-1185">Reference proteome</keyword>
<evidence type="ECO:0000313" key="6">
    <source>
        <dbReference type="Proteomes" id="UP000037247"/>
    </source>
</evidence>
<dbReference type="SMART" id="SM00796">
    <property type="entry name" value="AHS1"/>
    <property type="match status" value="1"/>
</dbReference>
<evidence type="ECO:0000259" key="4">
    <source>
        <dbReference type="SMART" id="SM00796"/>
    </source>
</evidence>
<keyword evidence="2 5" id="KW-0378">Hydrolase</keyword>
<evidence type="ECO:0000256" key="1">
    <source>
        <dbReference type="ARBA" id="ARBA00022741"/>
    </source>
</evidence>
<sequence length="237" mass="24646">MQELPAGPDAVLLDFADADDPAYAVLESATALRAAIADGRLVATEDLVPSASSILVQGKTGGGVDVLGIHRALRLGIAGADVADSTPSPVEIPVHYDGDDLDDVAGALDMSVDAVITAHRGTEWVVQFMGFAPGFGYLVPASDAADAALTGLLNLPRRPHARTRVPAGSVAIAAGYSAVYPRDSPGGWNLLGRTRISLWSEHDDPPAFLTPGTRVRFVDASAPEDSAARPDDDTENR</sequence>
<gene>
    <name evidence="5" type="ORF">ABW18_04870</name>
</gene>
<dbReference type="SUPFAM" id="SSF50891">
    <property type="entry name" value="Cyclophilin-like"/>
    <property type="match status" value="1"/>
</dbReference>
<accession>A0ABR5IFY6</accession>
<feature type="domain" description="Carboxyltransferase" evidence="4">
    <location>
        <begin position="1"/>
        <end position="209"/>
    </location>
</feature>
<comment type="caution">
    <text evidence="5">The sequence shown here is derived from an EMBL/GenBank/DDBJ whole genome shotgun (WGS) entry which is preliminary data.</text>
</comment>
<evidence type="ECO:0000256" key="3">
    <source>
        <dbReference type="ARBA" id="ARBA00022840"/>
    </source>
</evidence>
<dbReference type="Pfam" id="PF02682">
    <property type="entry name" value="CT_C_D"/>
    <property type="match status" value="1"/>
</dbReference>
<evidence type="ECO:0000313" key="5">
    <source>
        <dbReference type="EMBL" id="KNA92624.1"/>
    </source>
</evidence>
<dbReference type="InterPro" id="IPR029000">
    <property type="entry name" value="Cyclophilin-like_dom_sf"/>
</dbReference>
<dbReference type="GO" id="GO:0016787">
    <property type="term" value="F:hydrolase activity"/>
    <property type="evidence" value="ECO:0007669"/>
    <property type="project" value="UniProtKB-KW"/>
</dbReference>
<evidence type="ECO:0000256" key="2">
    <source>
        <dbReference type="ARBA" id="ARBA00022801"/>
    </source>
</evidence>
<dbReference type="InterPro" id="IPR010016">
    <property type="entry name" value="PxpB"/>
</dbReference>
<keyword evidence="3" id="KW-0067">ATP-binding</keyword>
<dbReference type="RefSeq" id="WP_049697837.1">
    <property type="nucleotide sequence ID" value="NZ_LDTZ01000014.1"/>
</dbReference>
<reference evidence="5 6" key="1">
    <citation type="submission" date="2015-05" db="EMBL/GenBank/DDBJ databases">
        <title>Draft genome sequence of the bacterium Gordonia jacobaea a new member of the Gordonia genus.</title>
        <authorList>
            <person name="Jimenez-Galisteo G."/>
            <person name="Dominguez A."/>
            <person name="Munoz E."/>
            <person name="Vinas M."/>
        </authorList>
    </citation>
    <scope>NUCLEOTIDE SEQUENCE [LARGE SCALE GENOMIC DNA]</scope>
    <source>
        <strain evidence="6">mv1</strain>
    </source>
</reference>
<dbReference type="Proteomes" id="UP000037247">
    <property type="component" value="Unassembled WGS sequence"/>
</dbReference>
<dbReference type="EMBL" id="LDTZ01000014">
    <property type="protein sequence ID" value="KNA92624.1"/>
    <property type="molecule type" value="Genomic_DNA"/>
</dbReference>
<dbReference type="PANTHER" id="PTHR34698:SF2">
    <property type="entry name" value="5-OXOPROLINASE SUBUNIT B"/>
    <property type="match status" value="1"/>
</dbReference>
<name>A0ABR5IFY6_9ACTN</name>
<protein>
    <submittedName>
        <fullName evidence="5">Allophanate hydrolase</fullName>
    </submittedName>
</protein>